<dbReference type="Proteomes" id="UP000076404">
    <property type="component" value="Chromosome"/>
</dbReference>
<evidence type="ECO:0008006" key="4">
    <source>
        <dbReference type="Google" id="ProtNLM"/>
    </source>
</evidence>
<evidence type="ECO:0000313" key="3">
    <source>
        <dbReference type="Proteomes" id="UP000076404"/>
    </source>
</evidence>
<keyword evidence="1" id="KW-0732">Signal</keyword>
<organism evidence="2 3">
    <name type="scientific">Gemmatimonas phototrophica</name>
    <dbReference type="NCBI Taxonomy" id="1379270"/>
    <lineage>
        <taxon>Bacteria</taxon>
        <taxon>Pseudomonadati</taxon>
        <taxon>Gemmatimonadota</taxon>
        <taxon>Gemmatimonadia</taxon>
        <taxon>Gemmatimonadales</taxon>
        <taxon>Gemmatimonadaceae</taxon>
        <taxon>Gemmatimonas</taxon>
    </lineage>
</organism>
<protein>
    <recommendedName>
        <fullName evidence="4">SH3b domain-containing protein</fullName>
    </recommendedName>
</protein>
<keyword evidence="3" id="KW-1185">Reference proteome</keyword>
<dbReference type="EMBL" id="CP011454">
    <property type="protein sequence ID" value="AMW04456.1"/>
    <property type="molecule type" value="Genomic_DNA"/>
</dbReference>
<reference evidence="2 3" key="2">
    <citation type="journal article" date="2016" name="Environ. Microbiol. Rep.">
        <title>Metagenomic evidence for the presence of phototrophic Gemmatimonadetes bacteria in diverse environments.</title>
        <authorList>
            <person name="Zeng Y."/>
            <person name="Baumbach J."/>
            <person name="Barbosa E.G."/>
            <person name="Azevedo V."/>
            <person name="Zhang C."/>
            <person name="Koblizek M."/>
        </authorList>
    </citation>
    <scope>NUCLEOTIDE SEQUENCE [LARGE SCALE GENOMIC DNA]</scope>
    <source>
        <strain evidence="2 3">AP64</strain>
    </source>
</reference>
<sequence>MRRYHVLTIAMLIAASATVLGAQAITTPGTRVRVVRTPGTHVLQVGVLERLNADSVAVRDAQGWVRVLPLGGTMRLDVSRGRQRRILPGMLIGGAAGAVGGLLVGVALDQSADREADALCAPNCANGQRFLDGIEVGIGAAVGTGIGVVVGGIVGAMPHERWQAATLPQGVTLALDPRGRWAIVRFALGQQRQ</sequence>
<dbReference type="KEGG" id="gph:GEMMAAP_05595"/>
<dbReference type="AlphaFoldDB" id="A0A143BHD2"/>
<feature type="chain" id="PRO_5007506399" description="SH3b domain-containing protein" evidence="1">
    <location>
        <begin position="22"/>
        <end position="193"/>
    </location>
</feature>
<proteinExistence type="predicted"/>
<name>A0A143BHD2_9BACT</name>
<feature type="signal peptide" evidence="1">
    <location>
        <begin position="1"/>
        <end position="21"/>
    </location>
</feature>
<gene>
    <name evidence="2" type="ORF">GEMMAAP_05595</name>
</gene>
<dbReference type="STRING" id="1379270.GEMMAAP_05595"/>
<accession>A0A143BHD2</accession>
<reference evidence="2 3" key="1">
    <citation type="journal article" date="2014" name="Proc. Natl. Acad. Sci. U.S.A.">
        <title>Functional type 2 photosynthetic reaction centers found in the rare bacterial phylum Gemmatimonadetes.</title>
        <authorList>
            <person name="Zeng Y."/>
            <person name="Feng F."/>
            <person name="Medova H."/>
            <person name="Dean J."/>
            <person name="Koblizek M."/>
        </authorList>
    </citation>
    <scope>NUCLEOTIDE SEQUENCE [LARGE SCALE GENOMIC DNA]</scope>
    <source>
        <strain evidence="2 3">AP64</strain>
    </source>
</reference>
<evidence type="ECO:0000313" key="2">
    <source>
        <dbReference type="EMBL" id="AMW04456.1"/>
    </source>
</evidence>
<evidence type="ECO:0000256" key="1">
    <source>
        <dbReference type="SAM" id="SignalP"/>
    </source>
</evidence>